<organism evidence="1 2">
    <name type="scientific">Paenibacillus wynnii</name>
    <dbReference type="NCBI Taxonomy" id="268407"/>
    <lineage>
        <taxon>Bacteria</taxon>
        <taxon>Bacillati</taxon>
        <taxon>Bacillota</taxon>
        <taxon>Bacilli</taxon>
        <taxon>Bacillales</taxon>
        <taxon>Paenibacillaceae</taxon>
        <taxon>Paenibacillus</taxon>
    </lineage>
</organism>
<dbReference type="STRING" id="268407.PWYN_15580"/>
<reference evidence="1 2" key="2">
    <citation type="submission" date="2014-10" db="EMBL/GenBank/DDBJ databases">
        <title>Comparative genomics of the Paenibacillus odorifer group.</title>
        <authorList>
            <person name="Tsai Y.-C."/>
            <person name="Martin N."/>
            <person name="Korlach J."/>
            <person name="Wiedmann M."/>
        </authorList>
    </citation>
    <scope>NUCLEOTIDE SEQUENCE [LARGE SCALE GENOMIC DNA]</scope>
    <source>
        <strain evidence="1 2">DSM 18334</strain>
    </source>
</reference>
<dbReference type="EMBL" id="JQCR01000002">
    <property type="protein sequence ID" value="KGE20607.1"/>
    <property type="molecule type" value="Genomic_DNA"/>
</dbReference>
<dbReference type="AlphaFoldDB" id="A0A098MGE2"/>
<dbReference type="RefSeq" id="WP_036653042.1">
    <property type="nucleotide sequence ID" value="NZ_JQCR01000002.1"/>
</dbReference>
<sequence length="130" mass="15164">MSNTAYQLSDEAGLSSIINKALHAFPKSFINNSNEIILEPRNNVYFRLEGVNTELDFKCKMFAWISRPIAKGLNKYWKPRVLESFNEVLGTHFSKDDMYEIYDRLGNDVNRNLAIKFIESGYDMELLKRM</sequence>
<comment type="caution">
    <text evidence="1">The sequence shown here is derived from an EMBL/GenBank/DDBJ whole genome shotgun (WGS) entry which is preliminary data.</text>
</comment>
<name>A0A098MGE2_9BACL</name>
<evidence type="ECO:0000313" key="1">
    <source>
        <dbReference type="EMBL" id="KGE20607.1"/>
    </source>
</evidence>
<reference evidence="1 2" key="1">
    <citation type="submission" date="2014-08" db="EMBL/GenBank/DDBJ databases">
        <authorList>
            <person name="den Bakker H.C."/>
        </authorList>
    </citation>
    <scope>NUCLEOTIDE SEQUENCE [LARGE SCALE GENOMIC DNA]</scope>
    <source>
        <strain evidence="1 2">DSM 18334</strain>
    </source>
</reference>
<dbReference type="Proteomes" id="UP000029734">
    <property type="component" value="Unassembled WGS sequence"/>
</dbReference>
<evidence type="ECO:0000313" key="2">
    <source>
        <dbReference type="Proteomes" id="UP000029734"/>
    </source>
</evidence>
<dbReference type="eggNOG" id="ENOG5033K9H">
    <property type="taxonomic scope" value="Bacteria"/>
</dbReference>
<proteinExistence type="predicted"/>
<keyword evidence="2" id="KW-1185">Reference proteome</keyword>
<protein>
    <submittedName>
        <fullName evidence="1">Uncharacterized protein</fullName>
    </submittedName>
</protein>
<gene>
    <name evidence="1" type="ORF">PWYN_15580</name>
</gene>
<accession>A0A098MGE2</accession>